<dbReference type="NCBIfam" id="NF003657">
    <property type="entry name" value="PRK05289.1"/>
    <property type="match status" value="1"/>
</dbReference>
<name>V9TVI3_9PROT</name>
<keyword evidence="7 9" id="KW-0012">Acyltransferase</keyword>
<dbReference type="InterPro" id="IPR010137">
    <property type="entry name" value="Lipid_A_LpxA"/>
</dbReference>
<dbReference type="KEGG" id="efk:P856_470"/>
<dbReference type="STRING" id="1401328.P856_470"/>
<dbReference type="PANTHER" id="PTHR43480:SF1">
    <property type="entry name" value="ACYL-[ACYL-CARRIER-PROTEIN]--UDP-N-ACETYLGLUCOSAMINE O-ACYLTRANSFERASE, MITOCHONDRIAL-RELATED"/>
    <property type="match status" value="1"/>
</dbReference>
<dbReference type="GO" id="GO:0009245">
    <property type="term" value="P:lipid A biosynthetic process"/>
    <property type="evidence" value="ECO:0007669"/>
    <property type="project" value="UniProtKB-KW"/>
</dbReference>
<evidence type="ECO:0000256" key="1">
    <source>
        <dbReference type="ARBA" id="ARBA00022490"/>
    </source>
</evidence>
<dbReference type="PROSITE" id="PS00101">
    <property type="entry name" value="HEXAPEP_TRANSFERASES"/>
    <property type="match status" value="1"/>
</dbReference>
<dbReference type="EMBL" id="CP006745">
    <property type="protein sequence ID" value="AHC73688.1"/>
    <property type="molecule type" value="Genomic_DNA"/>
</dbReference>
<keyword evidence="4 9" id="KW-0808">Transferase</keyword>
<dbReference type="Pfam" id="PF13720">
    <property type="entry name" value="Acetyltransf_11"/>
    <property type="match status" value="1"/>
</dbReference>
<proteinExistence type="predicted"/>
<organism evidence="9 10">
    <name type="scientific">Candidatus Endolissoclinum faulkneri L5</name>
    <dbReference type="NCBI Taxonomy" id="1401328"/>
    <lineage>
        <taxon>Bacteria</taxon>
        <taxon>Pseudomonadati</taxon>
        <taxon>Pseudomonadota</taxon>
        <taxon>Alphaproteobacteria</taxon>
        <taxon>Rhodospirillales</taxon>
        <taxon>Rhodospirillaceae</taxon>
        <taxon>Candidatus Endolissoclinum</taxon>
    </lineage>
</organism>
<dbReference type="HOGENOM" id="CLU_061249_0_0_5"/>
<evidence type="ECO:0000256" key="2">
    <source>
        <dbReference type="ARBA" id="ARBA00022516"/>
    </source>
</evidence>
<evidence type="ECO:0000259" key="8">
    <source>
        <dbReference type="Pfam" id="PF13720"/>
    </source>
</evidence>
<keyword evidence="10" id="KW-1185">Reference proteome</keyword>
<dbReference type="Gene3D" id="1.20.1180.10">
    <property type="entry name" value="Udp N-acetylglucosamine O-acyltransferase, C-terminal domain"/>
    <property type="match status" value="1"/>
</dbReference>
<dbReference type="InterPro" id="IPR018357">
    <property type="entry name" value="Hexapep_transf_CS"/>
</dbReference>
<dbReference type="Gene3D" id="2.160.10.10">
    <property type="entry name" value="Hexapeptide repeat proteins"/>
    <property type="match status" value="1"/>
</dbReference>
<keyword evidence="5" id="KW-0677">Repeat</keyword>
<evidence type="ECO:0000313" key="9">
    <source>
        <dbReference type="EMBL" id="AHC73688.1"/>
    </source>
</evidence>
<evidence type="ECO:0000313" key="10">
    <source>
        <dbReference type="Proteomes" id="UP000018700"/>
    </source>
</evidence>
<keyword evidence="2" id="KW-0444">Lipid biosynthesis</keyword>
<dbReference type="GO" id="GO:0016020">
    <property type="term" value="C:membrane"/>
    <property type="evidence" value="ECO:0007669"/>
    <property type="project" value="GOC"/>
</dbReference>
<dbReference type="InterPro" id="IPR011004">
    <property type="entry name" value="Trimer_LpxA-like_sf"/>
</dbReference>
<evidence type="ECO:0000256" key="3">
    <source>
        <dbReference type="ARBA" id="ARBA00022556"/>
    </source>
</evidence>
<dbReference type="GO" id="GO:0008780">
    <property type="term" value="F:acyl-[acyl-carrier-protein]-UDP-N-acetylglucosamine O-acyltransferase activity"/>
    <property type="evidence" value="ECO:0007669"/>
    <property type="project" value="InterPro"/>
</dbReference>
<dbReference type="PIRSF" id="PIRSF000456">
    <property type="entry name" value="UDP-GlcNAc_acltr"/>
    <property type="match status" value="1"/>
</dbReference>
<dbReference type="NCBIfam" id="TIGR01852">
    <property type="entry name" value="lipid_A_lpxA"/>
    <property type="match status" value="1"/>
</dbReference>
<evidence type="ECO:0000256" key="7">
    <source>
        <dbReference type="ARBA" id="ARBA00023315"/>
    </source>
</evidence>
<dbReference type="Pfam" id="PF00132">
    <property type="entry name" value="Hexapep"/>
    <property type="match status" value="1"/>
</dbReference>
<evidence type="ECO:0000256" key="6">
    <source>
        <dbReference type="ARBA" id="ARBA00023098"/>
    </source>
</evidence>
<reference evidence="9 10" key="1">
    <citation type="journal article" date="2013" name="PLoS ONE">
        <title>Bacterial endosymbiosis in a chordate host: long-term co-evolution and conservation of secondary metabolism.</title>
        <authorList>
            <person name="Kwan J.C."/>
            <person name="Schmidt E.W."/>
        </authorList>
    </citation>
    <scope>NUCLEOTIDE SEQUENCE [LARGE SCALE GENOMIC DNA]</scope>
    <source>
        <strain evidence="10">faulkneri L5</strain>
    </source>
</reference>
<sequence length="258" mass="27659">MVEPGAQLDDGVQIGAYCLVGTDVLLCNGCVLHSHVVIGGHTSVGPRTQIFPFASIGLQPQDLKYNGELSTLEIGSDNVIREHVTMNPGTEGGGMVTKIGNGCLFMVGVHIGHDCQVGNQVIMANNATLAGHVTVQDFAVLGGLSAVHQFARIGRYAMIGGVTGVERDVIPFGSVIGDRARLSGINIIGMKRRGLSREEIHDVRKAYRLLFTGEGTYHERLEEVAIEFPSSAPVIEIINFIRADSARKICQPEDVNDL</sequence>
<feature type="domain" description="UDP N-acetylglucosamine O-acyltransferase C-terminal" evidence="8">
    <location>
        <begin position="168"/>
        <end position="250"/>
    </location>
</feature>
<accession>V9TVI3</accession>
<dbReference type="InterPro" id="IPR029098">
    <property type="entry name" value="Acetyltransf_C"/>
</dbReference>
<keyword evidence="6" id="KW-0443">Lipid metabolism</keyword>
<dbReference type="AlphaFoldDB" id="V9TVI3"/>
<dbReference type="SUPFAM" id="SSF51161">
    <property type="entry name" value="Trimeric LpxA-like enzymes"/>
    <property type="match status" value="1"/>
</dbReference>
<keyword evidence="1" id="KW-0963">Cytoplasm</keyword>
<evidence type="ECO:0000256" key="4">
    <source>
        <dbReference type="ARBA" id="ARBA00022679"/>
    </source>
</evidence>
<evidence type="ECO:0000256" key="5">
    <source>
        <dbReference type="ARBA" id="ARBA00022737"/>
    </source>
</evidence>
<dbReference type="eggNOG" id="COG1043">
    <property type="taxonomic scope" value="Bacteria"/>
</dbReference>
<protein>
    <submittedName>
        <fullName evidence="9">Acyl-[acyl-carrier-protein]-UDP-N-acetylglucosamine O-acyltransferase</fullName>
    </submittedName>
</protein>
<keyword evidence="3" id="KW-0441">Lipid A biosynthesis</keyword>
<dbReference type="CDD" id="cd03351">
    <property type="entry name" value="LbH_UDP-GlcNAc_AT"/>
    <property type="match status" value="1"/>
</dbReference>
<dbReference type="InterPro" id="IPR037157">
    <property type="entry name" value="Acetyltransf_C_sf"/>
</dbReference>
<dbReference type="PANTHER" id="PTHR43480">
    <property type="entry name" value="ACYL-[ACYL-CARRIER-PROTEIN]--UDP-N-ACETYLGLUCOSAMINE O-ACYLTRANSFERASE"/>
    <property type="match status" value="1"/>
</dbReference>
<gene>
    <name evidence="9" type="primary">lpxA</name>
    <name evidence="9" type="ORF">P856_470</name>
</gene>
<dbReference type="InterPro" id="IPR001451">
    <property type="entry name" value="Hexapep"/>
</dbReference>
<dbReference type="Proteomes" id="UP000018700">
    <property type="component" value="Chromosome"/>
</dbReference>
<dbReference type="PATRIC" id="fig|1401328.3.peg.460"/>